<organism evidence="2 3">
    <name type="scientific">Anabaenopsis circularis NIES-21</name>
    <dbReference type="NCBI Taxonomy" id="1085406"/>
    <lineage>
        <taxon>Bacteria</taxon>
        <taxon>Bacillati</taxon>
        <taxon>Cyanobacteriota</taxon>
        <taxon>Cyanophyceae</taxon>
        <taxon>Nostocales</taxon>
        <taxon>Nodulariaceae</taxon>
        <taxon>Anabaenopsis</taxon>
    </lineage>
</organism>
<evidence type="ECO:0000313" key="2">
    <source>
        <dbReference type="EMBL" id="BAY16006.1"/>
    </source>
</evidence>
<protein>
    <recommendedName>
        <fullName evidence="4">Ssl1498 family light-harvesting-like protein</fullName>
    </recommendedName>
</protein>
<evidence type="ECO:0000256" key="1">
    <source>
        <dbReference type="SAM" id="Phobius"/>
    </source>
</evidence>
<dbReference type="InterPro" id="IPR048028">
    <property type="entry name" value="Psb34-like"/>
</dbReference>
<dbReference type="Proteomes" id="UP000218287">
    <property type="component" value="Chromosome"/>
</dbReference>
<proteinExistence type="predicted"/>
<feature type="transmembrane region" description="Helical" evidence="1">
    <location>
        <begin position="34"/>
        <end position="55"/>
    </location>
</feature>
<name>A0A1Z4GF90_9CYAN</name>
<reference evidence="2 3" key="1">
    <citation type="submission" date="2017-06" db="EMBL/GenBank/DDBJ databases">
        <title>Genome sequencing of cyanobaciteial culture collection at National Institute for Environmental Studies (NIES).</title>
        <authorList>
            <person name="Hirose Y."/>
            <person name="Shimura Y."/>
            <person name="Fujisawa T."/>
            <person name="Nakamura Y."/>
            <person name="Kawachi M."/>
        </authorList>
    </citation>
    <scope>NUCLEOTIDE SEQUENCE [LARGE SCALE GENOMIC DNA]</scope>
    <source>
        <strain evidence="2 3">NIES-21</strain>
    </source>
</reference>
<keyword evidence="1" id="KW-0472">Membrane</keyword>
<accession>A0A1Z4GF90</accession>
<evidence type="ECO:0008006" key="4">
    <source>
        <dbReference type="Google" id="ProtNLM"/>
    </source>
</evidence>
<dbReference type="EMBL" id="AP018174">
    <property type="protein sequence ID" value="BAY16006.1"/>
    <property type="molecule type" value="Genomic_DNA"/>
</dbReference>
<dbReference type="OrthoDB" id="532864at2"/>
<dbReference type="AlphaFoldDB" id="A0A1Z4GF90"/>
<keyword evidence="1" id="KW-0812">Transmembrane</keyword>
<gene>
    <name evidence="2" type="ORF">NIES21_18280</name>
</gene>
<dbReference type="NCBIfam" id="NF033486">
    <property type="entry name" value="harvest_ssl1498"/>
    <property type="match status" value="1"/>
</dbReference>
<dbReference type="Pfam" id="PF26394">
    <property type="entry name" value="Psb34"/>
    <property type="match status" value="1"/>
</dbReference>
<sequence>MPYTNEEGGRLNNFAQEPKVYQAEPPTAEQKRNYIILGVVATVLVGGLIVVAFSVSNLS</sequence>
<evidence type="ECO:0000313" key="3">
    <source>
        <dbReference type="Proteomes" id="UP000218287"/>
    </source>
</evidence>
<keyword evidence="3" id="KW-1185">Reference proteome</keyword>
<keyword evidence="1" id="KW-1133">Transmembrane helix</keyword>